<dbReference type="Gramene" id="Pp3c16_3680V3.1">
    <property type="protein sequence ID" value="PAC:32984959.CDS.1"/>
    <property type="gene ID" value="Pp3c16_3680"/>
</dbReference>
<organism evidence="1">
    <name type="scientific">Physcomitrium patens</name>
    <name type="common">Spreading-leaved earth moss</name>
    <name type="synonym">Physcomitrella patens</name>
    <dbReference type="NCBI Taxonomy" id="3218"/>
    <lineage>
        <taxon>Eukaryota</taxon>
        <taxon>Viridiplantae</taxon>
        <taxon>Streptophyta</taxon>
        <taxon>Embryophyta</taxon>
        <taxon>Bryophyta</taxon>
        <taxon>Bryophytina</taxon>
        <taxon>Bryopsida</taxon>
        <taxon>Funariidae</taxon>
        <taxon>Funariales</taxon>
        <taxon>Funariaceae</taxon>
        <taxon>Physcomitrium</taxon>
    </lineage>
</organism>
<reference evidence="1 3" key="2">
    <citation type="journal article" date="2018" name="Plant J.">
        <title>The Physcomitrella patens chromosome-scale assembly reveals moss genome structure and evolution.</title>
        <authorList>
            <person name="Lang D."/>
            <person name="Ullrich K.K."/>
            <person name="Murat F."/>
            <person name="Fuchs J."/>
            <person name="Jenkins J."/>
            <person name="Haas F.B."/>
            <person name="Piednoel M."/>
            <person name="Gundlach H."/>
            <person name="Van Bel M."/>
            <person name="Meyberg R."/>
            <person name="Vives C."/>
            <person name="Morata J."/>
            <person name="Symeonidi A."/>
            <person name="Hiss M."/>
            <person name="Muchero W."/>
            <person name="Kamisugi Y."/>
            <person name="Saleh O."/>
            <person name="Blanc G."/>
            <person name="Decker E.L."/>
            <person name="van Gessel N."/>
            <person name="Grimwood J."/>
            <person name="Hayes R.D."/>
            <person name="Graham S.W."/>
            <person name="Gunter L.E."/>
            <person name="McDaniel S.F."/>
            <person name="Hoernstein S.N.W."/>
            <person name="Larsson A."/>
            <person name="Li F.W."/>
            <person name="Perroud P.F."/>
            <person name="Phillips J."/>
            <person name="Ranjan P."/>
            <person name="Rokshar D.S."/>
            <person name="Rothfels C.J."/>
            <person name="Schneider L."/>
            <person name="Shu S."/>
            <person name="Stevenson D.W."/>
            <person name="Thummler F."/>
            <person name="Tillich M."/>
            <person name="Villarreal Aguilar J.C."/>
            <person name="Widiez T."/>
            <person name="Wong G.K."/>
            <person name="Wymore A."/>
            <person name="Zhang Y."/>
            <person name="Zimmer A.D."/>
            <person name="Quatrano R.S."/>
            <person name="Mayer K.F.X."/>
            <person name="Goodstein D."/>
            <person name="Casacuberta J.M."/>
            <person name="Vandepoele K."/>
            <person name="Reski R."/>
            <person name="Cuming A.C."/>
            <person name="Tuskan G.A."/>
            <person name="Maumus F."/>
            <person name="Salse J."/>
            <person name="Schmutz J."/>
            <person name="Rensing S.A."/>
        </authorList>
    </citation>
    <scope>NUCLEOTIDE SEQUENCE [LARGE SCALE GENOMIC DNA]</scope>
    <source>
        <strain evidence="2 3">cv. Gransden 2004</strain>
    </source>
</reference>
<proteinExistence type="predicted"/>
<sequence>MHRSIPREAFSPLHLLLPNQPCRRCGCCIILTPLLPCSVGLFVIVKVKAESPFEATLADGLRVPLGAPQCRTCANALQSRRFVQREQVIVCAPLARLSFYDRGCWSKLNKRLT</sequence>
<dbReference type="AlphaFoldDB" id="A0A2K1J722"/>
<dbReference type="InParanoid" id="A0A2K1J722"/>
<gene>
    <name evidence="1" type="ORF">PHYPA_020431</name>
</gene>
<evidence type="ECO:0000313" key="3">
    <source>
        <dbReference type="Proteomes" id="UP000006727"/>
    </source>
</evidence>
<dbReference type="PaxDb" id="3218-PP1S127_68V6.1"/>
<evidence type="ECO:0000313" key="2">
    <source>
        <dbReference type="EnsemblPlants" id="PAC:32984959.CDS.1"/>
    </source>
</evidence>
<dbReference type="Proteomes" id="UP000006727">
    <property type="component" value="Chromosome 16"/>
</dbReference>
<reference evidence="1 3" key="1">
    <citation type="journal article" date="2008" name="Science">
        <title>The Physcomitrella genome reveals evolutionary insights into the conquest of land by plants.</title>
        <authorList>
            <person name="Rensing S."/>
            <person name="Lang D."/>
            <person name="Zimmer A."/>
            <person name="Terry A."/>
            <person name="Salamov A."/>
            <person name="Shapiro H."/>
            <person name="Nishiyama T."/>
            <person name="Perroud P.-F."/>
            <person name="Lindquist E."/>
            <person name="Kamisugi Y."/>
            <person name="Tanahashi T."/>
            <person name="Sakakibara K."/>
            <person name="Fujita T."/>
            <person name="Oishi K."/>
            <person name="Shin-I T."/>
            <person name="Kuroki Y."/>
            <person name="Toyoda A."/>
            <person name="Suzuki Y."/>
            <person name="Hashimoto A."/>
            <person name="Yamaguchi K."/>
            <person name="Sugano A."/>
            <person name="Kohara Y."/>
            <person name="Fujiyama A."/>
            <person name="Anterola A."/>
            <person name="Aoki S."/>
            <person name="Ashton N."/>
            <person name="Barbazuk W.B."/>
            <person name="Barker E."/>
            <person name="Bennetzen J."/>
            <person name="Bezanilla M."/>
            <person name="Blankenship R."/>
            <person name="Cho S.H."/>
            <person name="Dutcher S."/>
            <person name="Estelle M."/>
            <person name="Fawcett J.A."/>
            <person name="Gundlach H."/>
            <person name="Hanada K."/>
            <person name="Heyl A."/>
            <person name="Hicks K.A."/>
            <person name="Hugh J."/>
            <person name="Lohr M."/>
            <person name="Mayer K."/>
            <person name="Melkozernov A."/>
            <person name="Murata T."/>
            <person name="Nelson D."/>
            <person name="Pils B."/>
            <person name="Prigge M."/>
            <person name="Reiss B."/>
            <person name="Renner T."/>
            <person name="Rombauts S."/>
            <person name="Rushton P."/>
            <person name="Sanderfoot A."/>
            <person name="Schween G."/>
            <person name="Shiu S.-H."/>
            <person name="Stueber K."/>
            <person name="Theodoulou F.L."/>
            <person name="Tu H."/>
            <person name="Van de Peer Y."/>
            <person name="Verrier P.J."/>
            <person name="Waters E."/>
            <person name="Wood A."/>
            <person name="Yang L."/>
            <person name="Cove D."/>
            <person name="Cuming A."/>
            <person name="Hasebe M."/>
            <person name="Lucas S."/>
            <person name="Mishler D.B."/>
            <person name="Reski R."/>
            <person name="Grigoriev I."/>
            <person name="Quatrano R.S."/>
            <person name="Boore J.L."/>
        </authorList>
    </citation>
    <scope>NUCLEOTIDE SEQUENCE [LARGE SCALE GENOMIC DNA]</scope>
    <source>
        <strain evidence="2 3">cv. Gransden 2004</strain>
    </source>
</reference>
<name>A0A2K1J722_PHYPA</name>
<keyword evidence="3" id="KW-1185">Reference proteome</keyword>
<reference evidence="2" key="3">
    <citation type="submission" date="2020-12" db="UniProtKB">
        <authorList>
            <consortium name="EnsemblPlants"/>
        </authorList>
    </citation>
    <scope>IDENTIFICATION</scope>
</reference>
<dbReference type="EMBL" id="ABEU02000016">
    <property type="protein sequence ID" value="PNR37323.1"/>
    <property type="molecule type" value="Genomic_DNA"/>
</dbReference>
<dbReference type="EnsemblPlants" id="Pp3c16_3680V3.1">
    <property type="protein sequence ID" value="PAC:32984959.CDS.1"/>
    <property type="gene ID" value="Pp3c16_3680"/>
</dbReference>
<accession>A0A2K1J722</accession>
<protein>
    <submittedName>
        <fullName evidence="1 2">Uncharacterized protein</fullName>
    </submittedName>
</protein>
<evidence type="ECO:0000313" key="1">
    <source>
        <dbReference type="EMBL" id="PNR37323.1"/>
    </source>
</evidence>